<keyword evidence="2" id="KW-0812">Transmembrane</keyword>
<dbReference type="AlphaFoldDB" id="A0A813EKW8"/>
<protein>
    <submittedName>
        <fullName evidence="3">Uncharacterized protein</fullName>
    </submittedName>
</protein>
<accession>A0A813EKW8</accession>
<comment type="caution">
    <text evidence="3">The sequence shown here is derived from an EMBL/GenBank/DDBJ whole genome shotgun (WGS) entry which is preliminary data.</text>
</comment>
<feature type="transmembrane region" description="Helical" evidence="2">
    <location>
        <begin position="40"/>
        <end position="58"/>
    </location>
</feature>
<dbReference type="Proteomes" id="UP000654075">
    <property type="component" value="Unassembled WGS sequence"/>
</dbReference>
<evidence type="ECO:0000256" key="2">
    <source>
        <dbReference type="SAM" id="Phobius"/>
    </source>
</evidence>
<evidence type="ECO:0000313" key="4">
    <source>
        <dbReference type="Proteomes" id="UP000654075"/>
    </source>
</evidence>
<reference evidence="3" key="1">
    <citation type="submission" date="2021-02" db="EMBL/GenBank/DDBJ databases">
        <authorList>
            <person name="Dougan E. K."/>
            <person name="Rhodes N."/>
            <person name="Thang M."/>
            <person name="Chan C."/>
        </authorList>
    </citation>
    <scope>NUCLEOTIDE SEQUENCE</scope>
</reference>
<sequence length="638" mass="70192">MIVPTLVPTLHAFCPVWLQQGRSLLCCPGIDNMGGGQQSVPLILVVFGLGAYVLYEVFRICRHMLARGFLKQVWANLDYLKDVARKRCTSWGGRGSEQDSPAVVMEGKIERMVASRREHFWMIAATPMAVVASIQLAYIIGRHFSIGRGWDDDPMQDRPIVLAVTMVLPIGPFVNVARARFRLWHGHCILIILNIFLLHALTLNGNYCEFLAFRALLVGFRFAMIPLSKPLYMAVFTLMQNAVTMYMFEKGLNAETCYATCESHWMGPELGIDALLVLTCLMVNNALTEDARATLEAKTSRQGQTIAHSLLSVLCDAVLTLGPDMQLLHKSPQLAALLLKAAGPRYLLGEDLMNLVVPEDQAQLRQDLDSHNGCDVRQLRSGMRDSSGGIVQVRIFHAPFLDFDDRKCHLVGVCEMGLETCATWTGLPSALSDGFNTELPCQFAQSPREEDESSQASWMSGGSNNSEALFDTISELSLTLDIRTFLIEKCSPSLARLNGGQSLAGSLVLVWVRSPTDFELRIQHWLQDVDEPQAITAGQCPALRTSLGSQCLRLATGDFVGDCVLEVPVRAMFGGDSEAGSVFLSKLVFSDLQFKYRSSASKSTPQTFGTPRTALPPEQLGGGTKGTLQEAPRSRVQL</sequence>
<evidence type="ECO:0000256" key="1">
    <source>
        <dbReference type="SAM" id="MobiDB-lite"/>
    </source>
</evidence>
<feature type="compositionally biased region" description="Polar residues" evidence="1">
    <location>
        <begin position="601"/>
        <end position="610"/>
    </location>
</feature>
<gene>
    <name evidence="3" type="ORF">PGLA1383_LOCUS17462</name>
</gene>
<feature type="transmembrane region" description="Helical" evidence="2">
    <location>
        <begin position="160"/>
        <end position="177"/>
    </location>
</feature>
<keyword evidence="2" id="KW-1133">Transmembrane helix</keyword>
<feature type="transmembrane region" description="Helical" evidence="2">
    <location>
        <begin position="184"/>
        <end position="201"/>
    </location>
</feature>
<organism evidence="3 4">
    <name type="scientific">Polarella glacialis</name>
    <name type="common">Dinoflagellate</name>
    <dbReference type="NCBI Taxonomy" id="89957"/>
    <lineage>
        <taxon>Eukaryota</taxon>
        <taxon>Sar</taxon>
        <taxon>Alveolata</taxon>
        <taxon>Dinophyceae</taxon>
        <taxon>Suessiales</taxon>
        <taxon>Suessiaceae</taxon>
        <taxon>Polarella</taxon>
    </lineage>
</organism>
<feature type="region of interest" description="Disordered" evidence="1">
    <location>
        <begin position="601"/>
        <end position="638"/>
    </location>
</feature>
<keyword evidence="4" id="KW-1185">Reference proteome</keyword>
<feature type="transmembrane region" description="Helical" evidence="2">
    <location>
        <begin position="120"/>
        <end position="140"/>
    </location>
</feature>
<evidence type="ECO:0000313" key="3">
    <source>
        <dbReference type="EMBL" id="CAE8599084.1"/>
    </source>
</evidence>
<name>A0A813EKW8_POLGL</name>
<keyword evidence="2" id="KW-0472">Membrane</keyword>
<proteinExistence type="predicted"/>
<dbReference type="EMBL" id="CAJNNV010010815">
    <property type="protein sequence ID" value="CAE8599084.1"/>
    <property type="molecule type" value="Genomic_DNA"/>
</dbReference>